<sequence>MGGVACYNAASQLGLCYVCACAYGRSGASGFGTLDSAFLDGGREGSTPSAKFSGMYTLNGLHTGGINEPMPGLMHPMKLSGMCTRCMFAIFISST</sequence>
<reference evidence="1" key="1">
    <citation type="journal article" date="2020" name="Stud. Mycol.">
        <title>101 Dothideomycetes genomes: a test case for predicting lifestyles and emergence of pathogens.</title>
        <authorList>
            <person name="Haridas S."/>
            <person name="Albert R."/>
            <person name="Binder M."/>
            <person name="Bloem J."/>
            <person name="Labutti K."/>
            <person name="Salamov A."/>
            <person name="Andreopoulos B."/>
            <person name="Baker S."/>
            <person name="Barry K."/>
            <person name="Bills G."/>
            <person name="Bluhm B."/>
            <person name="Cannon C."/>
            <person name="Castanera R."/>
            <person name="Culley D."/>
            <person name="Daum C."/>
            <person name="Ezra D."/>
            <person name="Gonzalez J."/>
            <person name="Henrissat B."/>
            <person name="Kuo A."/>
            <person name="Liang C."/>
            <person name="Lipzen A."/>
            <person name="Lutzoni F."/>
            <person name="Magnuson J."/>
            <person name="Mondo S."/>
            <person name="Nolan M."/>
            <person name="Ohm R."/>
            <person name="Pangilinan J."/>
            <person name="Park H.-J."/>
            <person name="Ramirez L."/>
            <person name="Alfaro M."/>
            <person name="Sun H."/>
            <person name="Tritt A."/>
            <person name="Yoshinaga Y."/>
            <person name="Zwiers L.-H."/>
            <person name="Turgeon B."/>
            <person name="Goodwin S."/>
            <person name="Spatafora J."/>
            <person name="Crous P."/>
            <person name="Grigoriev I."/>
        </authorList>
    </citation>
    <scope>NUCLEOTIDE SEQUENCE</scope>
    <source>
        <strain evidence="1">CBS 473.64</strain>
    </source>
</reference>
<evidence type="ECO:0000313" key="1">
    <source>
        <dbReference type="EMBL" id="KAF2642908.1"/>
    </source>
</evidence>
<gene>
    <name evidence="1" type="ORF">P280DRAFT_240172</name>
</gene>
<accession>A0A6A6S905</accession>
<keyword evidence="2" id="KW-1185">Reference proteome</keyword>
<dbReference type="AlphaFoldDB" id="A0A6A6S905"/>
<dbReference type="Proteomes" id="UP000799753">
    <property type="component" value="Unassembled WGS sequence"/>
</dbReference>
<protein>
    <submittedName>
        <fullName evidence="1">Uncharacterized protein</fullName>
    </submittedName>
</protein>
<evidence type="ECO:0000313" key="2">
    <source>
        <dbReference type="Proteomes" id="UP000799753"/>
    </source>
</evidence>
<organism evidence="1 2">
    <name type="scientific">Massarina eburnea CBS 473.64</name>
    <dbReference type="NCBI Taxonomy" id="1395130"/>
    <lineage>
        <taxon>Eukaryota</taxon>
        <taxon>Fungi</taxon>
        <taxon>Dikarya</taxon>
        <taxon>Ascomycota</taxon>
        <taxon>Pezizomycotina</taxon>
        <taxon>Dothideomycetes</taxon>
        <taxon>Pleosporomycetidae</taxon>
        <taxon>Pleosporales</taxon>
        <taxon>Massarineae</taxon>
        <taxon>Massarinaceae</taxon>
        <taxon>Massarina</taxon>
    </lineage>
</organism>
<name>A0A6A6S905_9PLEO</name>
<proteinExistence type="predicted"/>
<dbReference type="EMBL" id="MU006780">
    <property type="protein sequence ID" value="KAF2642908.1"/>
    <property type="molecule type" value="Genomic_DNA"/>
</dbReference>